<accession>A0AA45L5Y2</accession>
<keyword evidence="2 4" id="KW-0378">Hydrolase</keyword>
<evidence type="ECO:0000256" key="2">
    <source>
        <dbReference type="ARBA" id="ARBA00022801"/>
    </source>
</evidence>
<evidence type="ECO:0000313" key="5">
    <source>
        <dbReference type="Proteomes" id="UP000677152"/>
    </source>
</evidence>
<dbReference type="Proteomes" id="UP000677152">
    <property type="component" value="Chromosome"/>
</dbReference>
<dbReference type="InterPro" id="IPR002410">
    <property type="entry name" value="Peptidase_S33"/>
</dbReference>
<organism evidence="4 5">
    <name type="scientific">Actinosynnema pretiosum subsp. pretiosum</name>
    <dbReference type="NCBI Taxonomy" id="103721"/>
    <lineage>
        <taxon>Bacteria</taxon>
        <taxon>Bacillati</taxon>
        <taxon>Actinomycetota</taxon>
        <taxon>Actinomycetes</taxon>
        <taxon>Pseudonocardiales</taxon>
        <taxon>Pseudonocardiaceae</taxon>
        <taxon>Actinosynnema</taxon>
    </lineage>
</organism>
<dbReference type="PANTHER" id="PTHR43248:SF2">
    <property type="entry name" value="PROLYL AMINOPEPTIDASE"/>
    <property type="match status" value="1"/>
</dbReference>
<dbReference type="SUPFAM" id="SSF53474">
    <property type="entry name" value="alpha/beta-Hydrolases"/>
    <property type="match status" value="1"/>
</dbReference>
<evidence type="ECO:0000256" key="1">
    <source>
        <dbReference type="ARBA" id="ARBA00010088"/>
    </source>
</evidence>
<dbReference type="InterPro" id="IPR051601">
    <property type="entry name" value="Serine_prot/Carboxylest_S33"/>
</dbReference>
<gene>
    <name evidence="4" type="ORF">KCV87_31815</name>
</gene>
<dbReference type="EMBL" id="CP073249">
    <property type="protein sequence ID" value="QUF03897.1"/>
    <property type="molecule type" value="Genomic_DNA"/>
</dbReference>
<dbReference type="Pfam" id="PF00561">
    <property type="entry name" value="Abhydrolase_1"/>
    <property type="match status" value="1"/>
</dbReference>
<proteinExistence type="inferred from homology"/>
<dbReference type="Gene3D" id="3.40.50.1820">
    <property type="entry name" value="alpha/beta hydrolase"/>
    <property type="match status" value="1"/>
</dbReference>
<dbReference type="PANTHER" id="PTHR43248">
    <property type="entry name" value="2-SUCCINYL-6-HYDROXY-2,4-CYCLOHEXADIENE-1-CARBOXYLATE SYNTHASE"/>
    <property type="match status" value="1"/>
</dbReference>
<feature type="domain" description="AB hydrolase-1" evidence="3">
    <location>
        <begin position="61"/>
        <end position="217"/>
    </location>
</feature>
<evidence type="ECO:0000259" key="3">
    <source>
        <dbReference type="Pfam" id="PF00561"/>
    </source>
</evidence>
<sequence length="439" mass="49109">MSPADPPSSQSNAVEYPVPGAWVREFTVDAPLDWHAPDERTVELFVREFTDPDRRREDLPLLTYLQGGPGGANPRPERVDGWLAEALRTYRVVLVDQRGTGRSTPVDGAVISGFPDGRAAAEHLLHFRADSIVRDLEHVRNRCYGGRRWATLGQSFGGWITLAYLSHAPQALAACYVCGGIPGTPPDPDEVYRRTFTRAEAKTADFYRRYPQDVAAVAAIADKLAEGGVELPDGSPLSVRRFQTLGGDLGFNTGHQRLHWLVSEALHRDGRFTGKFLEAVLTKTSYAGNPLFWVLQESIYGDGDNGPFRWSAQRERDLRPQFAEDRRPLLLTSEMAFPWMFQEIHALRPFAAAMEELAGVQVWTDLYAPDRLAANEVPLAAVVYHDDLFVDEGLQRDTLSRLGNARAWVTNEHEHDGISDGKVLRRLREIVRDLGGEQR</sequence>
<evidence type="ECO:0000313" key="4">
    <source>
        <dbReference type="EMBL" id="QUF03897.1"/>
    </source>
</evidence>
<dbReference type="GO" id="GO:0006508">
    <property type="term" value="P:proteolysis"/>
    <property type="evidence" value="ECO:0007669"/>
    <property type="project" value="InterPro"/>
</dbReference>
<dbReference type="InterPro" id="IPR029058">
    <property type="entry name" value="AB_hydrolase_fold"/>
</dbReference>
<dbReference type="AlphaFoldDB" id="A0AA45L5Y2"/>
<comment type="similarity">
    <text evidence="1">Belongs to the peptidase S33 family.</text>
</comment>
<reference evidence="4" key="1">
    <citation type="submission" date="2021-04" db="EMBL/GenBank/DDBJ databases">
        <title>Genomic sequence of Actinosynnema pretiosum subsp. pretiosum ATCC 31280 (C-14919).</title>
        <authorList>
            <person name="Bai L."/>
            <person name="Wang X."/>
            <person name="Xiao Y."/>
        </authorList>
    </citation>
    <scope>NUCLEOTIDE SEQUENCE</scope>
    <source>
        <strain evidence="4">ATCC 31280</strain>
    </source>
</reference>
<protein>
    <submittedName>
        <fullName evidence="4">Alpha/beta fold hydrolase</fullName>
    </submittedName>
</protein>
<dbReference type="PRINTS" id="PR00793">
    <property type="entry name" value="PROAMNOPTASE"/>
</dbReference>
<dbReference type="GO" id="GO:0004177">
    <property type="term" value="F:aminopeptidase activity"/>
    <property type="evidence" value="ECO:0007669"/>
    <property type="project" value="UniProtKB-EC"/>
</dbReference>
<dbReference type="InterPro" id="IPR000073">
    <property type="entry name" value="AB_hydrolase_1"/>
</dbReference>
<name>A0AA45L5Y2_9PSEU</name>